<dbReference type="SUPFAM" id="SSF51735">
    <property type="entry name" value="NAD(P)-binding Rossmann-fold domains"/>
    <property type="match status" value="1"/>
</dbReference>
<proteinExistence type="inferred from homology"/>
<reference evidence="5 6" key="1">
    <citation type="submission" date="2019-10" db="EMBL/GenBank/DDBJ databases">
        <title>Georgenia wutianyii sp. nov. and Georgenia yuyongxinii sp. nov. isolated from plateau pika (Ochotona curzoniae) in the Qinghai-Tibet plateau of China.</title>
        <authorList>
            <person name="Tian Z."/>
        </authorList>
    </citation>
    <scope>NUCLEOTIDE SEQUENCE [LARGE SCALE GENOMIC DNA]</scope>
    <source>
        <strain evidence="5 6">JCM 19765</strain>
    </source>
</reference>
<dbReference type="OrthoDB" id="517007at2"/>
<comment type="similarity">
    <text evidence="1 4">Belongs to the short-chain dehydrogenases/reductases (SDR) family.</text>
</comment>
<dbReference type="EMBL" id="WHPC01000003">
    <property type="protein sequence ID" value="MPV35740.1"/>
    <property type="molecule type" value="Genomic_DNA"/>
</dbReference>
<dbReference type="InterPro" id="IPR002347">
    <property type="entry name" value="SDR_fam"/>
</dbReference>
<evidence type="ECO:0000256" key="4">
    <source>
        <dbReference type="RuleBase" id="RU000363"/>
    </source>
</evidence>
<dbReference type="RefSeq" id="WP_152195178.1">
    <property type="nucleotide sequence ID" value="NZ_VUKD01000003.1"/>
</dbReference>
<dbReference type="PROSITE" id="PS00061">
    <property type="entry name" value="ADH_SHORT"/>
    <property type="match status" value="1"/>
</dbReference>
<evidence type="ECO:0000256" key="1">
    <source>
        <dbReference type="ARBA" id="ARBA00006484"/>
    </source>
</evidence>
<dbReference type="CDD" id="cd05233">
    <property type="entry name" value="SDR_c"/>
    <property type="match status" value="1"/>
</dbReference>
<evidence type="ECO:0000313" key="5">
    <source>
        <dbReference type="EMBL" id="MPV35740.1"/>
    </source>
</evidence>
<dbReference type="NCBIfam" id="NF009467">
    <property type="entry name" value="PRK12826.1-3"/>
    <property type="match status" value="1"/>
</dbReference>
<dbReference type="InterPro" id="IPR023985">
    <property type="entry name" value="SDR_subfam_1"/>
</dbReference>
<dbReference type="NCBIfam" id="TIGR03971">
    <property type="entry name" value="SDR_subfam_1"/>
    <property type="match status" value="1"/>
</dbReference>
<dbReference type="InterPro" id="IPR020904">
    <property type="entry name" value="Sc_DH/Rdtase_CS"/>
</dbReference>
<dbReference type="PANTHER" id="PTHR24321">
    <property type="entry name" value="DEHYDROGENASES, SHORT CHAIN"/>
    <property type="match status" value="1"/>
</dbReference>
<dbReference type="Proteomes" id="UP000437709">
    <property type="component" value="Unassembled WGS sequence"/>
</dbReference>
<name>A0A6N7ECN8_9MICO</name>
<organism evidence="5 6">
    <name type="scientific">Georgenia subflava</name>
    <dbReference type="NCBI Taxonomy" id="1622177"/>
    <lineage>
        <taxon>Bacteria</taxon>
        <taxon>Bacillati</taxon>
        <taxon>Actinomycetota</taxon>
        <taxon>Actinomycetes</taxon>
        <taxon>Micrococcales</taxon>
        <taxon>Bogoriellaceae</taxon>
        <taxon>Georgenia</taxon>
    </lineage>
</organism>
<sequence>MARLDGKVAFITGAARGMGRAHAVRLAQEGADIIAVDLARDEPSIDYRQGTPEDLAETVALVEAEGRRIVARTADVRDQAALETAVADGVAELGGIDVLVSNAGISNQTPALDLTDQQWQDILSVNLVGAWHAVKAVVPGMIERGRGGSVVIISSTAGLIGAPNQAHYTASKHGLQGLMGTLANELGQHSIRVNTVNPGMVNTEMAMNERLLKAYIPDVENPTPDDVARVFGGLALLPTAWVEPEDVSNAVLWLASEESRFVTGISVPVDAGLLAKF</sequence>
<accession>A0A6N7ECN8</accession>
<dbReference type="Pfam" id="PF00106">
    <property type="entry name" value="adh_short"/>
    <property type="match status" value="1"/>
</dbReference>
<dbReference type="GO" id="GO:0016491">
    <property type="term" value="F:oxidoreductase activity"/>
    <property type="evidence" value="ECO:0007669"/>
    <property type="project" value="UniProtKB-KW"/>
</dbReference>
<dbReference type="PRINTS" id="PR00080">
    <property type="entry name" value="SDRFAMILY"/>
</dbReference>
<dbReference type="FunFam" id="3.40.50.720:FF:000084">
    <property type="entry name" value="Short-chain dehydrogenase reductase"/>
    <property type="match status" value="1"/>
</dbReference>
<dbReference type="PANTHER" id="PTHR24321:SF8">
    <property type="entry name" value="ESTRADIOL 17-BETA-DEHYDROGENASE 8-RELATED"/>
    <property type="match status" value="1"/>
</dbReference>
<dbReference type="Gene3D" id="3.40.50.720">
    <property type="entry name" value="NAD(P)-binding Rossmann-like Domain"/>
    <property type="match status" value="1"/>
</dbReference>
<keyword evidence="6" id="KW-1185">Reference proteome</keyword>
<dbReference type="EC" id="1.1.99.-" evidence="5"/>
<dbReference type="InterPro" id="IPR036291">
    <property type="entry name" value="NAD(P)-bd_dom_sf"/>
</dbReference>
<comment type="caution">
    <text evidence="5">The sequence shown here is derived from an EMBL/GenBank/DDBJ whole genome shotgun (WGS) entry which is preliminary data.</text>
</comment>
<evidence type="ECO:0000256" key="3">
    <source>
        <dbReference type="ARBA" id="ARBA00023027"/>
    </source>
</evidence>
<keyword evidence="2 5" id="KW-0560">Oxidoreductase</keyword>
<dbReference type="PRINTS" id="PR00081">
    <property type="entry name" value="GDHRDH"/>
</dbReference>
<gene>
    <name evidence="5" type="ORF">GB881_01525</name>
</gene>
<evidence type="ECO:0000313" key="6">
    <source>
        <dbReference type="Proteomes" id="UP000437709"/>
    </source>
</evidence>
<dbReference type="AlphaFoldDB" id="A0A6N7ECN8"/>
<keyword evidence="3" id="KW-0520">NAD</keyword>
<evidence type="ECO:0000256" key="2">
    <source>
        <dbReference type="ARBA" id="ARBA00023002"/>
    </source>
</evidence>
<protein>
    <submittedName>
        <fullName evidence="5">Mycofactocin-coupled SDR family oxidoreductase</fullName>
        <ecNumber evidence="5">1.1.99.-</ecNumber>
    </submittedName>
</protein>